<evidence type="ECO:0000313" key="2">
    <source>
        <dbReference type="Proteomes" id="UP000249099"/>
    </source>
</evidence>
<organism evidence="1 2">
    <name type="scientific">Dolosigranulum pigrum</name>
    <dbReference type="NCBI Taxonomy" id="29394"/>
    <lineage>
        <taxon>Bacteria</taxon>
        <taxon>Bacillati</taxon>
        <taxon>Bacillota</taxon>
        <taxon>Bacilli</taxon>
        <taxon>Lactobacillales</taxon>
        <taxon>Carnobacteriaceae</taxon>
        <taxon>Dolosigranulum</taxon>
    </lineage>
</organism>
<protein>
    <submittedName>
        <fullName evidence="1">Uncharacterized protein</fullName>
    </submittedName>
</protein>
<dbReference type="Proteomes" id="UP000249099">
    <property type="component" value="Unassembled WGS sequence"/>
</dbReference>
<evidence type="ECO:0000313" key="1">
    <source>
        <dbReference type="EMBL" id="RAN62436.1"/>
    </source>
</evidence>
<dbReference type="AlphaFoldDB" id="A0A328KI22"/>
<name>A0A328KI22_9LACT</name>
<proteinExistence type="predicted"/>
<accession>A0A328KI22</accession>
<reference evidence="1 2" key="1">
    <citation type="submission" date="2017-03" db="EMBL/GenBank/DDBJ databases">
        <title>wgs assembly of Dolosigranulum pigrum KPL CDC strains.</title>
        <authorList>
            <person name="Brugger S.D."/>
            <person name="Pettigrew M."/>
            <person name="Kong Y."/>
            <person name="Lemon K.P."/>
        </authorList>
    </citation>
    <scope>NUCLEOTIDE SEQUENCE [LARGE SCALE GENOMIC DNA]</scope>
    <source>
        <strain evidence="1 2">KPL1931_CDC4294-98</strain>
    </source>
</reference>
<sequence length="253" mass="29740">MASYLFQSVVPYNDNINIHQPTVEEVLTSDEYKKSSQIVCMSVRAMFSGIPRHVDEIEEKYPTTFDMVFSEEMSHMLEEMFKVESLSEVIINSFAYWTNTHPQDYKILHNSQKIVNESKEWIIDREEFEKFQKVVRAITCYAPNEDLIAPKGISSSSDRRIEIFENIYKGRLRNQQKINSSLERSIIIAQISDGYIPIEEIKKMNIYHFNKLSEAIAEKDRYRIEWDVYVSSKFMPTTGTLSVPESWRKSFKI</sequence>
<dbReference type="RefSeq" id="WP_112790384.1">
    <property type="nucleotide sequence ID" value="NZ_NAQV01000023.1"/>
</dbReference>
<comment type="caution">
    <text evidence="1">The sequence shown here is derived from an EMBL/GenBank/DDBJ whole genome shotgun (WGS) entry which is preliminary data.</text>
</comment>
<dbReference type="EMBL" id="NAQV01000023">
    <property type="protein sequence ID" value="RAN62436.1"/>
    <property type="molecule type" value="Genomic_DNA"/>
</dbReference>
<gene>
    <name evidence="1" type="ORF">B8A44_07765</name>
</gene>